<reference evidence="2 3" key="1">
    <citation type="submission" date="2016-10" db="EMBL/GenBank/DDBJ databases">
        <authorList>
            <person name="de Groot N.N."/>
        </authorList>
    </citation>
    <scope>NUCLEOTIDE SEQUENCE [LARGE SCALE GENOMIC DNA]</scope>
    <source>
        <strain evidence="2">MBHS1</strain>
    </source>
</reference>
<evidence type="ECO:0008006" key="4">
    <source>
        <dbReference type="Google" id="ProtNLM"/>
    </source>
</evidence>
<evidence type="ECO:0000256" key="1">
    <source>
        <dbReference type="SAM" id="Phobius"/>
    </source>
</evidence>
<keyword evidence="1" id="KW-1133">Transmembrane helix</keyword>
<keyword evidence="1" id="KW-0472">Membrane</keyword>
<accession>A0A1H6FJ31</accession>
<feature type="transmembrane region" description="Helical" evidence="1">
    <location>
        <begin position="201"/>
        <end position="219"/>
    </location>
</feature>
<feature type="transmembrane region" description="Helical" evidence="1">
    <location>
        <begin position="98"/>
        <end position="118"/>
    </location>
</feature>
<evidence type="ECO:0000313" key="3">
    <source>
        <dbReference type="Proteomes" id="UP000236724"/>
    </source>
</evidence>
<dbReference type="EMBL" id="FMSV02000557">
    <property type="protein sequence ID" value="SEH09024.1"/>
    <property type="molecule type" value="Genomic_DNA"/>
</dbReference>
<feature type="transmembrane region" description="Helical" evidence="1">
    <location>
        <begin position="33"/>
        <end position="56"/>
    </location>
</feature>
<evidence type="ECO:0000313" key="2">
    <source>
        <dbReference type="EMBL" id="SEH09024.1"/>
    </source>
</evidence>
<dbReference type="Proteomes" id="UP000236724">
    <property type="component" value="Unassembled WGS sequence"/>
</dbReference>
<dbReference type="RefSeq" id="WP_103922512.1">
    <property type="nucleotide sequence ID" value="NZ_FMSV02000557.1"/>
</dbReference>
<name>A0A1H6FJ31_9GAMM</name>
<gene>
    <name evidence="2" type="ORF">MBHS_04917</name>
</gene>
<protein>
    <recommendedName>
        <fullName evidence="4">Peptidase family M50</fullName>
    </recommendedName>
</protein>
<keyword evidence="3" id="KW-1185">Reference proteome</keyword>
<feature type="transmembrane region" description="Helical" evidence="1">
    <location>
        <begin position="125"/>
        <end position="143"/>
    </location>
</feature>
<proteinExistence type="predicted"/>
<sequence length="220" mass="25801">MSEPLANTLEAHPLALLFDELIIYVYQHRLHMLLLLPGSILFTIIHEAAHAVMVWFQGGKIIQFIWMPTYARNEFAQWEWLWGYISYEFLEDQVYSDFLIASAPYILMLGLMLFAAITSLRRKPYAFWLASTLFIWLYVVPNMEIMNELLPWLLGYRGDFWSAFGEAGQFAWIMTVVWLLLVSIIGFWVQQALYRQQALSLLTYSIFFSTGLLLFFILLV</sequence>
<dbReference type="OrthoDB" id="5381474at2"/>
<dbReference type="AlphaFoldDB" id="A0A1H6FJ31"/>
<organism evidence="2 3">
    <name type="scientific">Candidatus Venteria ishoeyi</name>
    <dbReference type="NCBI Taxonomy" id="1899563"/>
    <lineage>
        <taxon>Bacteria</taxon>
        <taxon>Pseudomonadati</taxon>
        <taxon>Pseudomonadota</taxon>
        <taxon>Gammaproteobacteria</taxon>
        <taxon>Thiotrichales</taxon>
        <taxon>Thiotrichaceae</taxon>
        <taxon>Venteria</taxon>
    </lineage>
</organism>
<keyword evidence="1" id="KW-0812">Transmembrane</keyword>
<feature type="transmembrane region" description="Helical" evidence="1">
    <location>
        <begin position="170"/>
        <end position="189"/>
    </location>
</feature>